<organism evidence="4 5">
    <name type="scientific">Microbotryum saponariae</name>
    <dbReference type="NCBI Taxonomy" id="289078"/>
    <lineage>
        <taxon>Eukaryota</taxon>
        <taxon>Fungi</taxon>
        <taxon>Dikarya</taxon>
        <taxon>Basidiomycota</taxon>
        <taxon>Pucciniomycotina</taxon>
        <taxon>Microbotryomycetes</taxon>
        <taxon>Microbotryales</taxon>
        <taxon>Microbotryaceae</taxon>
        <taxon>Microbotryum</taxon>
    </lineage>
</organism>
<feature type="domain" description="Xylanolytic transcriptional activator regulatory" evidence="3">
    <location>
        <begin position="366"/>
        <end position="455"/>
    </location>
</feature>
<dbReference type="GO" id="GO:0006351">
    <property type="term" value="P:DNA-templated transcription"/>
    <property type="evidence" value="ECO:0007669"/>
    <property type="project" value="InterPro"/>
</dbReference>
<feature type="compositionally biased region" description="Low complexity" evidence="2">
    <location>
        <begin position="190"/>
        <end position="228"/>
    </location>
</feature>
<accession>A0A2X0L8Q0</accession>
<dbReference type="InterPro" id="IPR007219">
    <property type="entry name" value="XnlR_reg_dom"/>
</dbReference>
<feature type="compositionally biased region" description="Low complexity" evidence="2">
    <location>
        <begin position="157"/>
        <end position="179"/>
    </location>
</feature>
<dbReference type="InterPro" id="IPR050987">
    <property type="entry name" value="AtrR-like"/>
</dbReference>
<proteinExistence type="predicted"/>
<dbReference type="GO" id="GO:0003677">
    <property type="term" value="F:DNA binding"/>
    <property type="evidence" value="ECO:0007669"/>
    <property type="project" value="InterPro"/>
</dbReference>
<reference evidence="5" key="1">
    <citation type="submission" date="2016-10" db="EMBL/GenBank/DDBJ databases">
        <authorList>
            <person name="Jeantristanb JTB J.-T."/>
            <person name="Ricardo R."/>
        </authorList>
    </citation>
    <scope>NUCLEOTIDE SEQUENCE [LARGE SCALE GENOMIC DNA]</scope>
</reference>
<dbReference type="GO" id="GO:0003700">
    <property type="term" value="F:DNA-binding transcription factor activity"/>
    <property type="evidence" value="ECO:0007669"/>
    <property type="project" value="InterPro"/>
</dbReference>
<feature type="region of interest" description="Disordered" evidence="2">
    <location>
        <begin position="137"/>
        <end position="231"/>
    </location>
</feature>
<keyword evidence="1" id="KW-0539">Nucleus</keyword>
<dbReference type="GO" id="GO:0008270">
    <property type="term" value="F:zinc ion binding"/>
    <property type="evidence" value="ECO:0007669"/>
    <property type="project" value="InterPro"/>
</dbReference>
<dbReference type="EMBL" id="FMWP01000061">
    <property type="protein sequence ID" value="SCZ95191.1"/>
    <property type="molecule type" value="Genomic_DNA"/>
</dbReference>
<dbReference type="Proteomes" id="UP000249723">
    <property type="component" value="Unassembled WGS sequence"/>
</dbReference>
<dbReference type="PANTHER" id="PTHR46910">
    <property type="entry name" value="TRANSCRIPTION FACTOR PDR1"/>
    <property type="match status" value="1"/>
</dbReference>
<gene>
    <name evidence="4" type="ORF">BZ3500_MVSOF-1268-A1-R1_CHR11-2G03342</name>
</gene>
<evidence type="ECO:0000256" key="1">
    <source>
        <dbReference type="ARBA" id="ARBA00023242"/>
    </source>
</evidence>
<evidence type="ECO:0000313" key="4">
    <source>
        <dbReference type="EMBL" id="SCZ95191.1"/>
    </source>
</evidence>
<name>A0A2X0L8Q0_9BASI</name>
<dbReference type="STRING" id="289078.A0A2X0L8Q0"/>
<sequence>MADTKRASTSDKGAKRRRITRACDQCHARSIKASRPFSLSFVLRRAGYPGSCSTLNARRNYLCRESPSRELTHLFPAQCVQNENGQCNACETTHKSCTYDRPKLTRGVRRQAREDMQPGPLRINLCRRLELTPTSLPRDRVFPTFQPTPKCNDPGRSPASSFGESPSSINNISTSSSNPHPRQAPTKQPSSGAAAAAAENGVAATASASNASTSAPPPATSSLPASTSWQPPEVAHSGSIPLLCEYYYQTIYPCTPLFHWPTFVPRIRSQEYLTNRPLCATVLSLCAVASARWRECGPSTIFVPPPEWSHLNRPPPDVPEEFLDAARRTIHIGPISGQRHAFDDIRASGLLTIAAVQFGLFDELAYWMGVYFAMAGQNNLHSEQMWPNDLSVVERDEMRHLVWLIYQHDVYTSVVVGGPILHREVQVDVSYPTEMPDAPSSYWIEGWNKTSDVYRLLEHACNAYRNVSHASALTRPLLVSPNQGHASTLLTGAIEALRKSLPRWCTQFRPVPPGQEIQLHRLNFTALNLLLTFQNASIISLCARNGFTTEEGVAVALQLVKSLDQVPAEYLQAMNMPLVGPASSPRDTNLTFFKADIHLRSFPTRPPQFYQLIGVGIVLQSGAAPAVTSQSTLISVQSILRDMSRIIKLLAANGGTQSNLIMNAALVLDKHVADLDLLIRPSSVSADASALLGLPAHLFEWPANMPQFETLFPDLTMGSLLGS</sequence>
<dbReference type="CDD" id="cd12148">
    <property type="entry name" value="fungal_TF_MHR"/>
    <property type="match status" value="1"/>
</dbReference>
<keyword evidence="5" id="KW-1185">Reference proteome</keyword>
<protein>
    <submittedName>
        <fullName evidence="4">BZ3500_MvSof-1268-A1-R1_Chr11-2g03342 protein</fullName>
    </submittedName>
</protein>
<dbReference type="OrthoDB" id="2123952at2759"/>
<dbReference type="AlphaFoldDB" id="A0A2X0L8Q0"/>
<evidence type="ECO:0000313" key="5">
    <source>
        <dbReference type="Proteomes" id="UP000249723"/>
    </source>
</evidence>
<evidence type="ECO:0000259" key="3">
    <source>
        <dbReference type="Pfam" id="PF04082"/>
    </source>
</evidence>
<evidence type="ECO:0000256" key="2">
    <source>
        <dbReference type="SAM" id="MobiDB-lite"/>
    </source>
</evidence>
<dbReference type="Pfam" id="PF04082">
    <property type="entry name" value="Fungal_trans"/>
    <property type="match status" value="1"/>
</dbReference>
<dbReference type="PANTHER" id="PTHR46910:SF18">
    <property type="entry name" value="ZN(II)2CYS6 TRANSCRIPTION FACTOR (EUROFUNG)"/>
    <property type="match status" value="1"/>
</dbReference>